<accession>A0ABV3SH15</accession>
<comment type="caution">
    <text evidence="1">The sequence shown here is derived from an EMBL/GenBank/DDBJ whole genome shotgun (WGS) entry which is preliminary data.</text>
</comment>
<evidence type="ECO:0000313" key="2">
    <source>
        <dbReference type="Proteomes" id="UP001556692"/>
    </source>
</evidence>
<name>A0ABV3SH15_9HYPH</name>
<keyword evidence="2" id="KW-1185">Reference proteome</keyword>
<organism evidence="1 2">
    <name type="scientific">Aquibium pacificus</name>
    <dbReference type="NCBI Taxonomy" id="3153579"/>
    <lineage>
        <taxon>Bacteria</taxon>
        <taxon>Pseudomonadati</taxon>
        <taxon>Pseudomonadota</taxon>
        <taxon>Alphaproteobacteria</taxon>
        <taxon>Hyphomicrobiales</taxon>
        <taxon>Phyllobacteriaceae</taxon>
        <taxon>Aquibium</taxon>
    </lineage>
</organism>
<dbReference type="InterPro" id="IPR029045">
    <property type="entry name" value="ClpP/crotonase-like_dom_sf"/>
</dbReference>
<proteinExistence type="predicted"/>
<evidence type="ECO:0000313" key="1">
    <source>
        <dbReference type="EMBL" id="MEX0406042.1"/>
    </source>
</evidence>
<protein>
    <submittedName>
        <fullName evidence="1">Uncharacterized protein</fullName>
    </submittedName>
</protein>
<reference evidence="1 2" key="1">
    <citation type="submission" date="2024-05" db="EMBL/GenBank/DDBJ databases">
        <authorList>
            <person name="Jiang F."/>
        </authorList>
    </citation>
    <scope>NUCLEOTIDE SEQUENCE [LARGE SCALE GENOMIC DNA]</scope>
    <source>
        <strain evidence="1 2">LZ166</strain>
    </source>
</reference>
<dbReference type="Proteomes" id="UP001556692">
    <property type="component" value="Unassembled WGS sequence"/>
</dbReference>
<dbReference type="SUPFAM" id="SSF52096">
    <property type="entry name" value="ClpP/crotonase"/>
    <property type="match status" value="1"/>
</dbReference>
<gene>
    <name evidence="1" type="ORF">ABGN05_10240</name>
</gene>
<dbReference type="EMBL" id="JBDPGJ010000002">
    <property type="protein sequence ID" value="MEX0406042.1"/>
    <property type="molecule type" value="Genomic_DNA"/>
</dbReference>
<dbReference type="Gene3D" id="3.90.226.10">
    <property type="entry name" value="2-enoyl-CoA Hydratase, Chain A, domain 1"/>
    <property type="match status" value="1"/>
</dbReference>
<sequence>MSVKDANLAGSPAIPGQTGRENVLLRYFGRFDEGEVIRWAFRGLLAGAVGVLVFDFQDLWGNQPLFSSEPTSHLAAPAVLPPAVTVRGGDDASATVDPRENVTTDEAALRAPVVFALRQGGLLAVEGYIDTGSKARFEAELAARGEYVKTVSLNSPGGSLDDAIGMATLIRERGLATEVEDGALCASSCPLILAGGTNRTISAKAAVGVHQFYSASTEPSDPAQAMADAQATTARISRHLAAMGVDAALWLHALDTPPRSLYYLSADQMRDYGLATGNAQVAAK</sequence>